<dbReference type="AlphaFoldDB" id="A0A816X4W0"/>
<name>A0A816X4W0_BRANA</name>
<reference evidence="3" key="1">
    <citation type="submission" date="2021-01" db="EMBL/GenBank/DDBJ databases">
        <authorList>
            <consortium name="Genoscope - CEA"/>
            <person name="William W."/>
        </authorList>
    </citation>
    <scope>NUCLEOTIDE SEQUENCE</scope>
</reference>
<evidence type="ECO:0000313" key="3">
    <source>
        <dbReference type="EMBL" id="CAF2142369.1"/>
    </source>
</evidence>
<dbReference type="InterPro" id="IPR025521">
    <property type="entry name" value="Neprosin_propep"/>
</dbReference>
<evidence type="ECO:0000256" key="1">
    <source>
        <dbReference type="SAM" id="SignalP"/>
    </source>
</evidence>
<dbReference type="EMBL" id="HG994356">
    <property type="protein sequence ID" value="CAF2142369.1"/>
    <property type="molecule type" value="Genomic_DNA"/>
</dbReference>
<dbReference type="Proteomes" id="UP001295469">
    <property type="component" value="Chromosome A02"/>
</dbReference>
<keyword evidence="1" id="KW-0732">Signal</keyword>
<proteinExistence type="predicted"/>
<feature type="chain" id="PRO_5032306730" evidence="1">
    <location>
        <begin position="23"/>
        <end position="111"/>
    </location>
</feature>
<feature type="domain" description="Neprosin activation peptide" evidence="2">
    <location>
        <begin position="30"/>
        <end position="91"/>
    </location>
</feature>
<accession>A0A816X4W0</accession>
<protein>
    <submittedName>
        <fullName evidence="3">(rape) hypothetical protein</fullName>
    </submittedName>
</protein>
<feature type="signal peptide" evidence="1">
    <location>
        <begin position="1"/>
        <end position="22"/>
    </location>
</feature>
<organism evidence="3">
    <name type="scientific">Brassica napus</name>
    <name type="common">Rape</name>
    <dbReference type="NCBI Taxonomy" id="3708"/>
    <lineage>
        <taxon>Eukaryota</taxon>
        <taxon>Viridiplantae</taxon>
        <taxon>Streptophyta</taxon>
        <taxon>Embryophyta</taxon>
        <taxon>Tracheophyta</taxon>
        <taxon>Spermatophyta</taxon>
        <taxon>Magnoliopsida</taxon>
        <taxon>eudicotyledons</taxon>
        <taxon>Gunneridae</taxon>
        <taxon>Pentapetalae</taxon>
        <taxon>rosids</taxon>
        <taxon>malvids</taxon>
        <taxon>Brassicales</taxon>
        <taxon>Brassicaceae</taxon>
        <taxon>Brassiceae</taxon>
        <taxon>Brassica</taxon>
    </lineage>
</organism>
<gene>
    <name evidence="3" type="ORF">DARMORV10_A02P29750.1</name>
</gene>
<dbReference type="Pfam" id="PF14365">
    <property type="entry name" value="Neprosin_AP"/>
    <property type="match status" value="1"/>
</dbReference>
<sequence length="111" mass="12492">MASLRLMLFSLCFICLTCLATSTLNQETEFECVSMYTQSALQHPQMKNHQIQTKPSRELLSMLSTSNDDTITKIVSEGSEECPKGQVPIHNPKTSVTNNFIYPQQFTKEGT</sequence>
<evidence type="ECO:0000259" key="2">
    <source>
        <dbReference type="Pfam" id="PF14365"/>
    </source>
</evidence>